<name>A0ABT2V398_9FIRM</name>
<dbReference type="CDD" id="cd06261">
    <property type="entry name" value="TM_PBP2"/>
    <property type="match status" value="1"/>
</dbReference>
<dbReference type="InterPro" id="IPR035906">
    <property type="entry name" value="MetI-like_sf"/>
</dbReference>
<feature type="transmembrane region" description="Helical" evidence="7">
    <location>
        <begin position="135"/>
        <end position="158"/>
    </location>
</feature>
<evidence type="ECO:0000313" key="9">
    <source>
        <dbReference type="EMBL" id="MCU6801345.1"/>
    </source>
</evidence>
<comment type="similarity">
    <text evidence="7">Belongs to the binding-protein-dependent transport system permease family.</text>
</comment>
<dbReference type="PANTHER" id="PTHR43163:SF6">
    <property type="entry name" value="DIPEPTIDE TRANSPORT SYSTEM PERMEASE PROTEIN DPPB-RELATED"/>
    <property type="match status" value="1"/>
</dbReference>
<feature type="transmembrane region" description="Helical" evidence="7">
    <location>
        <begin position="284"/>
        <end position="310"/>
    </location>
</feature>
<evidence type="ECO:0000313" key="10">
    <source>
        <dbReference type="Proteomes" id="UP001652395"/>
    </source>
</evidence>
<dbReference type="Gene3D" id="1.10.3720.10">
    <property type="entry name" value="MetI-like"/>
    <property type="match status" value="1"/>
</dbReference>
<keyword evidence="10" id="KW-1185">Reference proteome</keyword>
<evidence type="ECO:0000256" key="1">
    <source>
        <dbReference type="ARBA" id="ARBA00004651"/>
    </source>
</evidence>
<feature type="transmembrane region" description="Helical" evidence="7">
    <location>
        <begin position="100"/>
        <end position="123"/>
    </location>
</feature>
<protein>
    <submittedName>
        <fullName evidence="9">ABC transporter permease</fullName>
    </submittedName>
</protein>
<reference evidence="9 10" key="1">
    <citation type="journal article" date="2021" name="ISME Commun">
        <title>Automated analysis of genomic sequences facilitates high-throughput and comprehensive description of bacteria.</title>
        <authorList>
            <person name="Hitch T.C.A."/>
        </authorList>
    </citation>
    <scope>NUCLEOTIDE SEQUENCE [LARGE SCALE GENOMIC DNA]</scope>
    <source>
        <strain evidence="10">f_CCE</strain>
    </source>
</reference>
<dbReference type="Proteomes" id="UP001652395">
    <property type="component" value="Unassembled WGS sequence"/>
</dbReference>
<sequence>MFRYILKRLLYAIPVFLGITFVIYTLINLAPGGPLSVLAASGEMSLSDLEALKISMGLDKPIVIRYFIWLGDLLHGDFGISYRTSQEVSLMISQRIMPSLMLTGTGILAAMLVGVPLGIISAYKPNSVWDHISTFISFIGASVPNFFLSLLLIYVLAVKLKWFPTSGMQSSGMSGNLLDLLHHLALPAFVCGIQPIGNYIKQTRSSVLEVLNEEYIKTARSKGLTNVVIVLKHAFRNALIPIVTTISLSIPFLIGGAVVTEQIFAWPGIGSLMITAITSRDYPVIMGVAVLICGVVLVANLILDLIYAALDPRIKFK</sequence>
<gene>
    <name evidence="9" type="ORF">OCV69_15685</name>
</gene>
<proteinExistence type="inferred from homology"/>
<dbReference type="PANTHER" id="PTHR43163">
    <property type="entry name" value="DIPEPTIDE TRANSPORT SYSTEM PERMEASE PROTEIN DPPB-RELATED"/>
    <property type="match status" value="1"/>
</dbReference>
<feature type="domain" description="ABC transmembrane type-1" evidence="8">
    <location>
        <begin position="96"/>
        <end position="303"/>
    </location>
</feature>
<feature type="transmembrane region" description="Helical" evidence="7">
    <location>
        <begin position="9"/>
        <end position="27"/>
    </location>
</feature>
<dbReference type="SUPFAM" id="SSF161098">
    <property type="entry name" value="MetI-like"/>
    <property type="match status" value="1"/>
</dbReference>
<feature type="transmembrane region" description="Helical" evidence="7">
    <location>
        <begin position="239"/>
        <end position="264"/>
    </location>
</feature>
<dbReference type="RefSeq" id="WP_022272741.1">
    <property type="nucleotide sequence ID" value="NZ_JAOQJF010000051.1"/>
</dbReference>
<organism evidence="9 10">
    <name type="scientific">Alitiscatomonas aceti</name>
    <dbReference type="NCBI Taxonomy" id="2981724"/>
    <lineage>
        <taxon>Bacteria</taxon>
        <taxon>Bacillati</taxon>
        <taxon>Bacillota</taxon>
        <taxon>Clostridia</taxon>
        <taxon>Lachnospirales</taxon>
        <taxon>Lachnospiraceae</taxon>
        <taxon>Alitiscatomonas</taxon>
    </lineage>
</organism>
<evidence type="ECO:0000256" key="7">
    <source>
        <dbReference type="RuleBase" id="RU363032"/>
    </source>
</evidence>
<dbReference type="Pfam" id="PF00528">
    <property type="entry name" value="BPD_transp_1"/>
    <property type="match status" value="1"/>
</dbReference>
<evidence type="ECO:0000256" key="4">
    <source>
        <dbReference type="ARBA" id="ARBA00022692"/>
    </source>
</evidence>
<comment type="subcellular location">
    <subcellularLocation>
        <location evidence="1 7">Cell membrane</location>
        <topology evidence="1 7">Multi-pass membrane protein</topology>
    </subcellularLocation>
</comment>
<keyword evidence="6 7" id="KW-0472">Membrane</keyword>
<dbReference type="PROSITE" id="PS50928">
    <property type="entry name" value="ABC_TM1"/>
    <property type="match status" value="1"/>
</dbReference>
<dbReference type="InterPro" id="IPR000515">
    <property type="entry name" value="MetI-like"/>
</dbReference>
<accession>A0ABT2V398</accession>
<dbReference type="Pfam" id="PF19300">
    <property type="entry name" value="BPD_transp_1_N"/>
    <property type="match status" value="1"/>
</dbReference>
<evidence type="ECO:0000259" key="8">
    <source>
        <dbReference type="PROSITE" id="PS50928"/>
    </source>
</evidence>
<keyword evidence="5 7" id="KW-1133">Transmembrane helix</keyword>
<evidence type="ECO:0000256" key="6">
    <source>
        <dbReference type="ARBA" id="ARBA00023136"/>
    </source>
</evidence>
<comment type="caution">
    <text evidence="9">The sequence shown here is derived from an EMBL/GenBank/DDBJ whole genome shotgun (WGS) entry which is preliminary data.</text>
</comment>
<dbReference type="InterPro" id="IPR045621">
    <property type="entry name" value="BPD_transp_1_N"/>
</dbReference>
<dbReference type="EMBL" id="JAOQJF010000051">
    <property type="protein sequence ID" value="MCU6801345.1"/>
    <property type="molecule type" value="Genomic_DNA"/>
</dbReference>
<evidence type="ECO:0000256" key="3">
    <source>
        <dbReference type="ARBA" id="ARBA00022475"/>
    </source>
</evidence>
<evidence type="ECO:0000256" key="5">
    <source>
        <dbReference type="ARBA" id="ARBA00022989"/>
    </source>
</evidence>
<keyword evidence="2 7" id="KW-0813">Transport</keyword>
<keyword evidence="3" id="KW-1003">Cell membrane</keyword>
<evidence type="ECO:0000256" key="2">
    <source>
        <dbReference type="ARBA" id="ARBA00022448"/>
    </source>
</evidence>
<keyword evidence="4 7" id="KW-0812">Transmembrane</keyword>